<keyword evidence="1" id="KW-0812">Transmembrane</keyword>
<dbReference type="EMBL" id="AUPC02000052">
    <property type="protein sequence ID" value="POG76280.1"/>
    <property type="molecule type" value="Genomic_DNA"/>
</dbReference>
<evidence type="ECO:0000313" key="2">
    <source>
        <dbReference type="EMBL" id="POG76280.1"/>
    </source>
</evidence>
<feature type="transmembrane region" description="Helical" evidence="1">
    <location>
        <begin position="57"/>
        <end position="81"/>
    </location>
</feature>
<evidence type="ECO:0000256" key="1">
    <source>
        <dbReference type="SAM" id="Phobius"/>
    </source>
</evidence>
<organism evidence="2 3">
    <name type="scientific">Rhizophagus irregularis (strain DAOM 181602 / DAOM 197198 / MUCL 43194)</name>
    <name type="common">Arbuscular mycorrhizal fungus</name>
    <name type="synonym">Glomus intraradices</name>
    <dbReference type="NCBI Taxonomy" id="747089"/>
    <lineage>
        <taxon>Eukaryota</taxon>
        <taxon>Fungi</taxon>
        <taxon>Fungi incertae sedis</taxon>
        <taxon>Mucoromycota</taxon>
        <taxon>Glomeromycotina</taxon>
        <taxon>Glomeromycetes</taxon>
        <taxon>Glomerales</taxon>
        <taxon>Glomeraceae</taxon>
        <taxon>Rhizophagus</taxon>
    </lineage>
</organism>
<keyword evidence="1" id="KW-1133">Transmembrane helix</keyword>
<proteinExistence type="predicted"/>
<protein>
    <submittedName>
        <fullName evidence="2">Uncharacterized protein</fullName>
    </submittedName>
</protein>
<dbReference type="AlphaFoldDB" id="A0A2P4QF84"/>
<keyword evidence="3" id="KW-1185">Reference proteome</keyword>
<comment type="caution">
    <text evidence="2">The sequence shown here is derived from an EMBL/GenBank/DDBJ whole genome shotgun (WGS) entry which is preliminary data.</text>
</comment>
<name>A0A2P4QF84_RHIID</name>
<reference evidence="2 3" key="2">
    <citation type="journal article" date="2018" name="New Phytol.">
        <title>High intraspecific genome diversity in the model arbuscular mycorrhizal symbiont Rhizophagus irregularis.</title>
        <authorList>
            <person name="Chen E.C.H."/>
            <person name="Morin E."/>
            <person name="Beaudet D."/>
            <person name="Noel J."/>
            <person name="Yildirir G."/>
            <person name="Ndikumana S."/>
            <person name="Charron P."/>
            <person name="St-Onge C."/>
            <person name="Giorgi J."/>
            <person name="Kruger M."/>
            <person name="Marton T."/>
            <person name="Ropars J."/>
            <person name="Grigoriev I.V."/>
            <person name="Hainaut M."/>
            <person name="Henrissat B."/>
            <person name="Roux C."/>
            <person name="Martin F."/>
            <person name="Corradi N."/>
        </authorList>
    </citation>
    <scope>NUCLEOTIDE SEQUENCE [LARGE SCALE GENOMIC DNA]</scope>
    <source>
        <strain evidence="2 3">DAOM 197198</strain>
    </source>
</reference>
<dbReference type="Proteomes" id="UP000018888">
    <property type="component" value="Unassembled WGS sequence"/>
</dbReference>
<evidence type="ECO:0000313" key="3">
    <source>
        <dbReference type="Proteomes" id="UP000018888"/>
    </source>
</evidence>
<sequence length="93" mass="10810">MSIRRNNHSVGEMKFGEMGFRRNGFRRNVLIPFYYNIGGLYNCPSPTDSKKINNQSFTALLFALDSLFSLDSLLFALYLLCTKIERMIVYKIK</sequence>
<gene>
    <name evidence="2" type="ORF">GLOIN_2v1558188</name>
</gene>
<accession>A0A2P4QF84</accession>
<reference evidence="2 3" key="1">
    <citation type="journal article" date="2013" name="Proc. Natl. Acad. Sci. U.S.A.">
        <title>Genome of an arbuscular mycorrhizal fungus provides insight into the oldest plant symbiosis.</title>
        <authorList>
            <person name="Tisserant E."/>
            <person name="Malbreil M."/>
            <person name="Kuo A."/>
            <person name="Kohler A."/>
            <person name="Symeonidi A."/>
            <person name="Balestrini R."/>
            <person name="Charron P."/>
            <person name="Duensing N."/>
            <person name="Frei Dit Frey N."/>
            <person name="Gianinazzi-Pearson V."/>
            <person name="Gilbert L.B."/>
            <person name="Handa Y."/>
            <person name="Herr J.R."/>
            <person name="Hijri M."/>
            <person name="Koul R."/>
            <person name="Kawaguchi M."/>
            <person name="Krajinski F."/>
            <person name="Lammers P.J."/>
            <person name="Masclaux F.G."/>
            <person name="Murat C."/>
            <person name="Morin E."/>
            <person name="Ndikumana S."/>
            <person name="Pagni M."/>
            <person name="Petitpierre D."/>
            <person name="Requena N."/>
            <person name="Rosikiewicz P."/>
            <person name="Riley R."/>
            <person name="Saito K."/>
            <person name="San Clemente H."/>
            <person name="Shapiro H."/>
            <person name="van Tuinen D."/>
            <person name="Becard G."/>
            <person name="Bonfante P."/>
            <person name="Paszkowski U."/>
            <person name="Shachar-Hill Y.Y."/>
            <person name="Tuskan G.A."/>
            <person name="Young P.W."/>
            <person name="Sanders I.R."/>
            <person name="Henrissat B."/>
            <person name="Rensing S.A."/>
            <person name="Grigoriev I.V."/>
            <person name="Corradi N."/>
            <person name="Roux C."/>
            <person name="Martin F."/>
        </authorList>
    </citation>
    <scope>NUCLEOTIDE SEQUENCE [LARGE SCALE GENOMIC DNA]</scope>
    <source>
        <strain evidence="2 3">DAOM 197198</strain>
    </source>
</reference>
<keyword evidence="1" id="KW-0472">Membrane</keyword>